<dbReference type="EMBL" id="PPSL01000002">
    <property type="protein sequence ID" value="PQJ11238.1"/>
    <property type="molecule type" value="Genomic_DNA"/>
</dbReference>
<dbReference type="SUPFAM" id="SSF57196">
    <property type="entry name" value="EGF/Laminin"/>
    <property type="match status" value="1"/>
</dbReference>
<accession>A0A2S7SWZ7</accession>
<dbReference type="PROSITE" id="PS01186">
    <property type="entry name" value="EGF_2"/>
    <property type="match status" value="1"/>
</dbReference>
<dbReference type="PROSITE" id="PS00022">
    <property type="entry name" value="EGF_1"/>
    <property type="match status" value="1"/>
</dbReference>
<feature type="domain" description="EGF-like" evidence="1">
    <location>
        <begin position="30"/>
        <end position="62"/>
    </location>
</feature>
<proteinExistence type="predicted"/>
<name>A0A2S7SWZ7_9BACT</name>
<dbReference type="InterPro" id="IPR000742">
    <property type="entry name" value="EGF"/>
</dbReference>
<evidence type="ECO:0000313" key="3">
    <source>
        <dbReference type="Proteomes" id="UP000239872"/>
    </source>
</evidence>
<evidence type="ECO:0000259" key="1">
    <source>
        <dbReference type="PROSITE" id="PS50026"/>
    </source>
</evidence>
<dbReference type="AlphaFoldDB" id="A0A2S7SWZ7"/>
<dbReference type="Gene3D" id="2.10.25.10">
    <property type="entry name" value="Laminin"/>
    <property type="match status" value="1"/>
</dbReference>
<dbReference type="PROSITE" id="PS50026">
    <property type="entry name" value="EGF_3"/>
    <property type="match status" value="1"/>
</dbReference>
<protein>
    <recommendedName>
        <fullName evidence="1">EGF-like domain-containing protein</fullName>
    </recommendedName>
</protein>
<dbReference type="Proteomes" id="UP000239872">
    <property type="component" value="Unassembled WGS sequence"/>
</dbReference>
<evidence type="ECO:0000313" key="2">
    <source>
        <dbReference type="EMBL" id="PQJ11238.1"/>
    </source>
</evidence>
<gene>
    <name evidence="2" type="ORF">CJD36_005375</name>
</gene>
<organism evidence="2 3">
    <name type="scientific">Flavipsychrobacter stenotrophus</name>
    <dbReference type="NCBI Taxonomy" id="2077091"/>
    <lineage>
        <taxon>Bacteria</taxon>
        <taxon>Pseudomonadati</taxon>
        <taxon>Bacteroidota</taxon>
        <taxon>Chitinophagia</taxon>
        <taxon>Chitinophagales</taxon>
        <taxon>Chitinophagaceae</taxon>
        <taxon>Flavipsychrobacter</taxon>
    </lineage>
</organism>
<comment type="caution">
    <text evidence="2">The sequence shown here is derived from an EMBL/GenBank/DDBJ whole genome shotgun (WGS) entry which is preliminary data.</text>
</comment>
<reference evidence="2 3" key="1">
    <citation type="submission" date="2018-01" db="EMBL/GenBank/DDBJ databases">
        <title>A novel member of the phylum Bacteroidetes isolated from glacier ice.</title>
        <authorList>
            <person name="Liu Q."/>
            <person name="Xin Y.-H."/>
        </authorList>
    </citation>
    <scope>NUCLEOTIDE SEQUENCE [LARGE SCALE GENOMIC DNA]</scope>
    <source>
        <strain evidence="2 3">RB1R16</strain>
    </source>
</reference>
<dbReference type="RefSeq" id="WP_105038117.1">
    <property type="nucleotide sequence ID" value="NZ_PPSL01000002.1"/>
</dbReference>
<dbReference type="OrthoDB" id="9808591at2"/>
<keyword evidence="3" id="KW-1185">Reference proteome</keyword>
<sequence>MTSIRRFTLSTIITACVLSASVYTSCTKDKTDKCKTLVCLHGGTCKDGACSCPTGYSGSTCTDVSIYGTWHGHDNCNPSGSIDVIMTLSKSTSNANEVLINNPNNLGTGNTIVGTLSADKQQVNYVDQIVNPSTNPDTLTGTIYLSDNSNLHHNFSGKAGTFTFSCSGDYTK</sequence>